<dbReference type="Proteomes" id="UP001551329">
    <property type="component" value="Unassembled WGS sequence"/>
</dbReference>
<evidence type="ECO:0000256" key="1">
    <source>
        <dbReference type="SAM" id="MobiDB-lite"/>
    </source>
</evidence>
<gene>
    <name evidence="2" type="ORF">AB0A88_01465</name>
</gene>
<dbReference type="RefSeq" id="WP_358468483.1">
    <property type="nucleotide sequence ID" value="NZ_JBEZAE010000001.1"/>
</dbReference>
<name>A0ABV3C224_9ACTN</name>
<feature type="compositionally biased region" description="Pro residues" evidence="1">
    <location>
        <begin position="78"/>
        <end position="89"/>
    </location>
</feature>
<reference evidence="2 3" key="1">
    <citation type="submission" date="2024-06" db="EMBL/GenBank/DDBJ databases">
        <title>The Natural Products Discovery Center: Release of the First 8490 Sequenced Strains for Exploring Actinobacteria Biosynthetic Diversity.</title>
        <authorList>
            <person name="Kalkreuter E."/>
            <person name="Kautsar S.A."/>
            <person name="Yang D."/>
            <person name="Bader C.D."/>
            <person name="Teijaro C.N."/>
            <person name="Fluegel L."/>
            <person name="Davis C.M."/>
            <person name="Simpson J.R."/>
            <person name="Lauterbach L."/>
            <person name="Steele A.D."/>
            <person name="Gui C."/>
            <person name="Meng S."/>
            <person name="Li G."/>
            <person name="Viehrig K."/>
            <person name="Ye F."/>
            <person name="Su P."/>
            <person name="Kiefer A.F."/>
            <person name="Nichols A."/>
            <person name="Cepeda A.J."/>
            <person name="Yan W."/>
            <person name="Fan B."/>
            <person name="Jiang Y."/>
            <person name="Adhikari A."/>
            <person name="Zheng C.-J."/>
            <person name="Schuster L."/>
            <person name="Cowan T.M."/>
            <person name="Smanski M.J."/>
            <person name="Chevrette M.G."/>
            <person name="De Carvalho L.P.S."/>
            <person name="Shen B."/>
        </authorList>
    </citation>
    <scope>NUCLEOTIDE SEQUENCE [LARGE SCALE GENOMIC DNA]</scope>
    <source>
        <strain evidence="2 3">NPDC045974</strain>
    </source>
</reference>
<evidence type="ECO:0000313" key="2">
    <source>
        <dbReference type="EMBL" id="MEU7068804.1"/>
    </source>
</evidence>
<evidence type="ECO:0000313" key="3">
    <source>
        <dbReference type="Proteomes" id="UP001551329"/>
    </source>
</evidence>
<feature type="compositionally biased region" description="Low complexity" evidence="1">
    <location>
        <begin position="109"/>
        <end position="134"/>
    </location>
</feature>
<protein>
    <submittedName>
        <fullName evidence="2">DUF6059 family protein</fullName>
    </submittedName>
</protein>
<feature type="compositionally biased region" description="Basic and acidic residues" evidence="1">
    <location>
        <begin position="49"/>
        <end position="58"/>
    </location>
</feature>
<comment type="caution">
    <text evidence="2">The sequence shown here is derived from an EMBL/GenBank/DDBJ whole genome shotgun (WGS) entry which is preliminary data.</text>
</comment>
<accession>A0ABV3C224</accession>
<sequence>MHGVLNHALRHVVRVARGCYRALVAFGALWLPLPEDQLRRILYGEAGETAEHGPRTEEQGPETGSGSGTTATAVATAPTPPTGRTPPTGPHRDSTGNAAGDRAEDRITRPAAASGPARRTTGGTAGRPARTLGTPPGPPPGHPERLCVDVPLSELERGLARQLKGV</sequence>
<feature type="compositionally biased region" description="Low complexity" evidence="1">
    <location>
        <begin position="61"/>
        <end position="77"/>
    </location>
</feature>
<organism evidence="2 3">
    <name type="scientific">Streptomyces narbonensis</name>
    <dbReference type="NCBI Taxonomy" id="67333"/>
    <lineage>
        <taxon>Bacteria</taxon>
        <taxon>Bacillati</taxon>
        <taxon>Actinomycetota</taxon>
        <taxon>Actinomycetes</taxon>
        <taxon>Kitasatosporales</taxon>
        <taxon>Streptomycetaceae</taxon>
        <taxon>Streptomyces</taxon>
    </lineage>
</organism>
<proteinExistence type="predicted"/>
<feature type="region of interest" description="Disordered" evidence="1">
    <location>
        <begin position="47"/>
        <end position="146"/>
    </location>
</feature>
<keyword evidence="3" id="KW-1185">Reference proteome</keyword>
<dbReference type="Pfam" id="PF19534">
    <property type="entry name" value="DUF6059"/>
    <property type="match status" value="1"/>
</dbReference>
<dbReference type="InterPro" id="IPR045701">
    <property type="entry name" value="DUF6059"/>
</dbReference>
<dbReference type="EMBL" id="JBEZAE010000001">
    <property type="protein sequence ID" value="MEU7068804.1"/>
    <property type="molecule type" value="Genomic_DNA"/>
</dbReference>